<dbReference type="EMBL" id="LAYC01000002">
    <property type="protein sequence ID" value="KYK58074.1"/>
    <property type="molecule type" value="Genomic_DNA"/>
</dbReference>
<reference evidence="2 3" key="1">
    <citation type="journal article" date="2016" name="Sci. Rep.">
        <title>Insights into Adaptations to a Near-Obligate Nematode Endoparasitic Lifestyle from the Finished Genome of Drechmeria coniospora.</title>
        <authorList>
            <person name="Zhang L."/>
            <person name="Zhou Z."/>
            <person name="Guo Q."/>
            <person name="Fokkens L."/>
            <person name="Miskei M."/>
            <person name="Pocsi I."/>
            <person name="Zhang W."/>
            <person name="Chen M."/>
            <person name="Wang L."/>
            <person name="Sun Y."/>
            <person name="Donzelli B.G."/>
            <person name="Gibson D.M."/>
            <person name="Nelson D.R."/>
            <person name="Luo J.G."/>
            <person name="Rep M."/>
            <person name="Liu H."/>
            <person name="Yang S."/>
            <person name="Wang J."/>
            <person name="Krasnoff S.B."/>
            <person name="Xu Y."/>
            <person name="Molnar I."/>
            <person name="Lin M."/>
        </authorList>
    </citation>
    <scope>NUCLEOTIDE SEQUENCE [LARGE SCALE GENOMIC DNA]</scope>
    <source>
        <strain evidence="2 3">ARSEF 6962</strain>
    </source>
</reference>
<gene>
    <name evidence="2" type="ORF">DCS_05087</name>
</gene>
<organism evidence="2 3">
    <name type="scientific">Drechmeria coniospora</name>
    <name type="common">Nematophagous fungus</name>
    <name type="synonym">Meria coniospora</name>
    <dbReference type="NCBI Taxonomy" id="98403"/>
    <lineage>
        <taxon>Eukaryota</taxon>
        <taxon>Fungi</taxon>
        <taxon>Dikarya</taxon>
        <taxon>Ascomycota</taxon>
        <taxon>Pezizomycotina</taxon>
        <taxon>Sordariomycetes</taxon>
        <taxon>Hypocreomycetidae</taxon>
        <taxon>Hypocreales</taxon>
        <taxon>Ophiocordycipitaceae</taxon>
        <taxon>Drechmeria</taxon>
    </lineage>
</organism>
<dbReference type="RefSeq" id="XP_040657426.1">
    <property type="nucleotide sequence ID" value="XM_040802393.1"/>
</dbReference>
<keyword evidence="3" id="KW-1185">Reference proteome</keyword>
<dbReference type="AlphaFoldDB" id="A0A151GLT9"/>
<proteinExistence type="predicted"/>
<feature type="signal peptide" evidence="1">
    <location>
        <begin position="1"/>
        <end position="20"/>
    </location>
</feature>
<accession>A0A151GLT9</accession>
<dbReference type="GeneID" id="63717730"/>
<sequence>MKLTNALLSATIASATLASARFINGTSSFDVQLKDKFYKPAAEFFWDVVNHKNAQLSDSTHTWIMALTTDVQPYIQTMANKAEFLPYLAQLNSKFPDLVDNVRVAVANSKPWVQDQQRCRDARTAVGDLRTALTHFAKFIALSLTSSGWVADRSADVVSKEHDVDVILARLTQEFKEGSCIDRVARN</sequence>
<evidence type="ECO:0000256" key="1">
    <source>
        <dbReference type="SAM" id="SignalP"/>
    </source>
</evidence>
<name>A0A151GLT9_DRECN</name>
<evidence type="ECO:0000313" key="2">
    <source>
        <dbReference type="EMBL" id="KYK58074.1"/>
    </source>
</evidence>
<feature type="chain" id="PRO_5007580708" evidence="1">
    <location>
        <begin position="21"/>
        <end position="187"/>
    </location>
</feature>
<keyword evidence="1" id="KW-0732">Signal</keyword>
<evidence type="ECO:0000313" key="3">
    <source>
        <dbReference type="Proteomes" id="UP000076580"/>
    </source>
</evidence>
<comment type="caution">
    <text evidence="2">The sequence shown here is derived from an EMBL/GenBank/DDBJ whole genome shotgun (WGS) entry which is preliminary data.</text>
</comment>
<dbReference type="InParanoid" id="A0A151GLT9"/>
<dbReference type="Proteomes" id="UP000076580">
    <property type="component" value="Chromosome 02"/>
</dbReference>
<protein>
    <submittedName>
        <fullName evidence="2">Uncharacterized protein</fullName>
    </submittedName>
</protein>